<name>A0ABP0L5Y9_9DINO</name>
<gene>
    <name evidence="10" type="ORF">CCMP2556_LOCUS19565</name>
</gene>
<comment type="caution">
    <text evidence="10">The sequence shown here is derived from an EMBL/GenBank/DDBJ whole genome shotgun (WGS) entry which is preliminary data.</text>
</comment>
<dbReference type="InterPro" id="IPR011009">
    <property type="entry name" value="Kinase-like_dom_sf"/>
</dbReference>
<dbReference type="PANTHER" id="PTHR44899">
    <property type="entry name" value="CAMK FAMILY PROTEIN KINASE"/>
    <property type="match status" value="1"/>
</dbReference>
<dbReference type="EMBL" id="CAXAMN010011192">
    <property type="protein sequence ID" value="CAK9034588.1"/>
    <property type="molecule type" value="Genomic_DNA"/>
</dbReference>
<keyword evidence="4" id="KW-0547">Nucleotide-binding</keyword>
<sequence length="444" mass="48966">MDRSVLATRLHGRGFQVVEPFKCAGHASIFRVRENEEVDTEPCVAKVVCLSGLDAQGQAGAQQEVSLLKGLSAHPNLIAYKQSFLEDGGVLFIIMTLAEDGDLCRVVSEAQLAHRALPEAAVLTWLRQTLLGLEHLHNQGVVHRDLKSSNIFLCEGRRRIRIGDFGISTVLQSTAFASSCVGTPAYMSPELMRNERYDFHVDMWALGCICFELCSLDLPFAAASLLQLAMQVMDSEPAWHKLEGRSEELISANRWLLQKEVMNRPTARSLLQEPLFVEGGRASIGPSEEEWLSLAAPDHDGSCDKRRAQTTVSTAALSGSDTFSSKGWTTMALPEESTNAITAGLVETPAIVSFDRLVQQAREARHEFSKDEFAEILTTHQQSLLKQLKAVQHSSVLFGDDAQTASFCGQETPVRECHQQRTVIHSSRWATLSQLTQCPPILPI</sequence>
<keyword evidence="6" id="KW-0067">ATP-binding</keyword>
<evidence type="ECO:0000313" key="10">
    <source>
        <dbReference type="EMBL" id="CAK9034588.1"/>
    </source>
</evidence>
<evidence type="ECO:0000256" key="7">
    <source>
        <dbReference type="ARBA" id="ARBA00047899"/>
    </source>
</evidence>
<evidence type="ECO:0000256" key="8">
    <source>
        <dbReference type="ARBA" id="ARBA00048679"/>
    </source>
</evidence>
<keyword evidence="3" id="KW-0808">Transferase</keyword>
<protein>
    <recommendedName>
        <fullName evidence="1">non-specific serine/threonine protein kinase</fullName>
        <ecNumber evidence="1">2.7.11.1</ecNumber>
    </recommendedName>
</protein>
<dbReference type="Pfam" id="PF00069">
    <property type="entry name" value="Pkinase"/>
    <property type="match status" value="1"/>
</dbReference>
<evidence type="ECO:0000256" key="5">
    <source>
        <dbReference type="ARBA" id="ARBA00022777"/>
    </source>
</evidence>
<feature type="domain" description="Protein kinase" evidence="9">
    <location>
        <begin position="15"/>
        <end position="276"/>
    </location>
</feature>
<dbReference type="PROSITE" id="PS50011">
    <property type="entry name" value="PROTEIN_KINASE_DOM"/>
    <property type="match status" value="1"/>
</dbReference>
<dbReference type="InterPro" id="IPR000719">
    <property type="entry name" value="Prot_kinase_dom"/>
</dbReference>
<organism evidence="10 11">
    <name type="scientific">Durusdinium trenchii</name>
    <dbReference type="NCBI Taxonomy" id="1381693"/>
    <lineage>
        <taxon>Eukaryota</taxon>
        <taxon>Sar</taxon>
        <taxon>Alveolata</taxon>
        <taxon>Dinophyceae</taxon>
        <taxon>Suessiales</taxon>
        <taxon>Symbiodiniaceae</taxon>
        <taxon>Durusdinium</taxon>
    </lineage>
</organism>
<evidence type="ECO:0000256" key="2">
    <source>
        <dbReference type="ARBA" id="ARBA00022527"/>
    </source>
</evidence>
<reference evidence="10 11" key="1">
    <citation type="submission" date="2024-02" db="EMBL/GenBank/DDBJ databases">
        <authorList>
            <person name="Chen Y."/>
            <person name="Shah S."/>
            <person name="Dougan E. K."/>
            <person name="Thang M."/>
            <person name="Chan C."/>
        </authorList>
    </citation>
    <scope>NUCLEOTIDE SEQUENCE [LARGE SCALE GENOMIC DNA]</scope>
</reference>
<dbReference type="Gene3D" id="1.10.510.10">
    <property type="entry name" value="Transferase(Phosphotransferase) domain 1"/>
    <property type="match status" value="1"/>
</dbReference>
<evidence type="ECO:0000256" key="3">
    <source>
        <dbReference type="ARBA" id="ARBA00022679"/>
    </source>
</evidence>
<accession>A0ABP0L5Y9</accession>
<evidence type="ECO:0000256" key="4">
    <source>
        <dbReference type="ARBA" id="ARBA00022741"/>
    </source>
</evidence>
<dbReference type="SMART" id="SM00220">
    <property type="entry name" value="S_TKc"/>
    <property type="match status" value="1"/>
</dbReference>
<proteinExistence type="predicted"/>
<dbReference type="PANTHER" id="PTHR44899:SF3">
    <property type="entry name" value="SERINE_THREONINE-PROTEIN KINASE NEK1"/>
    <property type="match status" value="1"/>
</dbReference>
<keyword evidence="2" id="KW-0723">Serine/threonine-protein kinase</keyword>
<keyword evidence="11" id="KW-1185">Reference proteome</keyword>
<comment type="catalytic activity">
    <reaction evidence="8">
        <text>L-seryl-[protein] + ATP = O-phospho-L-seryl-[protein] + ADP + H(+)</text>
        <dbReference type="Rhea" id="RHEA:17989"/>
        <dbReference type="Rhea" id="RHEA-COMP:9863"/>
        <dbReference type="Rhea" id="RHEA-COMP:11604"/>
        <dbReference type="ChEBI" id="CHEBI:15378"/>
        <dbReference type="ChEBI" id="CHEBI:29999"/>
        <dbReference type="ChEBI" id="CHEBI:30616"/>
        <dbReference type="ChEBI" id="CHEBI:83421"/>
        <dbReference type="ChEBI" id="CHEBI:456216"/>
        <dbReference type="EC" id="2.7.11.1"/>
    </reaction>
</comment>
<dbReference type="EC" id="2.7.11.1" evidence="1"/>
<dbReference type="Gene3D" id="3.30.200.20">
    <property type="entry name" value="Phosphorylase Kinase, domain 1"/>
    <property type="match status" value="1"/>
</dbReference>
<dbReference type="InterPro" id="IPR008271">
    <property type="entry name" value="Ser/Thr_kinase_AS"/>
</dbReference>
<evidence type="ECO:0000313" key="11">
    <source>
        <dbReference type="Proteomes" id="UP001642484"/>
    </source>
</evidence>
<comment type="catalytic activity">
    <reaction evidence="7">
        <text>L-threonyl-[protein] + ATP = O-phospho-L-threonyl-[protein] + ADP + H(+)</text>
        <dbReference type="Rhea" id="RHEA:46608"/>
        <dbReference type="Rhea" id="RHEA-COMP:11060"/>
        <dbReference type="Rhea" id="RHEA-COMP:11605"/>
        <dbReference type="ChEBI" id="CHEBI:15378"/>
        <dbReference type="ChEBI" id="CHEBI:30013"/>
        <dbReference type="ChEBI" id="CHEBI:30616"/>
        <dbReference type="ChEBI" id="CHEBI:61977"/>
        <dbReference type="ChEBI" id="CHEBI:456216"/>
        <dbReference type="EC" id="2.7.11.1"/>
    </reaction>
</comment>
<evidence type="ECO:0000256" key="6">
    <source>
        <dbReference type="ARBA" id="ARBA00022840"/>
    </source>
</evidence>
<dbReference type="PROSITE" id="PS00108">
    <property type="entry name" value="PROTEIN_KINASE_ST"/>
    <property type="match status" value="1"/>
</dbReference>
<dbReference type="InterPro" id="IPR051131">
    <property type="entry name" value="NEK_Ser/Thr_kinase_NIMA"/>
</dbReference>
<keyword evidence="5" id="KW-0418">Kinase</keyword>
<dbReference type="SUPFAM" id="SSF56112">
    <property type="entry name" value="Protein kinase-like (PK-like)"/>
    <property type="match status" value="1"/>
</dbReference>
<dbReference type="Proteomes" id="UP001642484">
    <property type="component" value="Unassembled WGS sequence"/>
</dbReference>
<evidence type="ECO:0000259" key="9">
    <source>
        <dbReference type="PROSITE" id="PS50011"/>
    </source>
</evidence>
<evidence type="ECO:0000256" key="1">
    <source>
        <dbReference type="ARBA" id="ARBA00012513"/>
    </source>
</evidence>